<dbReference type="OrthoDB" id="327336at2759"/>
<keyword evidence="1" id="KW-0175">Coiled coil</keyword>
<dbReference type="Proteomes" id="UP000187209">
    <property type="component" value="Unassembled WGS sequence"/>
</dbReference>
<evidence type="ECO:0000313" key="4">
    <source>
        <dbReference type="Proteomes" id="UP000187209"/>
    </source>
</evidence>
<name>A0A1R2C302_9CILI</name>
<protein>
    <submittedName>
        <fullName evidence="3">Uncharacterized protein</fullName>
    </submittedName>
</protein>
<accession>A0A1R2C302</accession>
<feature type="coiled-coil region" evidence="1">
    <location>
        <begin position="176"/>
        <end position="345"/>
    </location>
</feature>
<organism evidence="3 4">
    <name type="scientific">Stentor coeruleus</name>
    <dbReference type="NCBI Taxonomy" id="5963"/>
    <lineage>
        <taxon>Eukaryota</taxon>
        <taxon>Sar</taxon>
        <taxon>Alveolata</taxon>
        <taxon>Ciliophora</taxon>
        <taxon>Postciliodesmatophora</taxon>
        <taxon>Heterotrichea</taxon>
        <taxon>Heterotrichida</taxon>
        <taxon>Stentoridae</taxon>
        <taxon>Stentor</taxon>
    </lineage>
</organism>
<sequence length="371" mass="43394">MAFCGSPSKKVIQLSPTQKLAYIGLKTSLQKYQERLKNHLEYSILNSPATSRTTSPRHIRSTSIHKNQSPPPLKVSKTPFSRVVKYSDISLGTFGNDSSSESFYEERQETKETTKVHSRKINSSQSEDFISELDCCRKDIDWLKTRLTKMQNSSFKTPNKKVSTNNIEKDISIRLKKQKDLLLKKHKAEMQKQKEELIKSFRLDFDCFNERISQRLKVEQKKILEIKEKEFEERVNKEIVLIEKESEAKLKHKLSQAKDDFDRQMKRIQDENSGLKKQVESLKRMLEDSKAKSEIIKSSTKYESSLLGSPIFETDKDYDELKRKVNDLQRKYDNSKKNSNKLCQKCKAFIKTDEIINKKIDVLKNYIRSSE</sequence>
<evidence type="ECO:0000256" key="2">
    <source>
        <dbReference type="SAM" id="MobiDB-lite"/>
    </source>
</evidence>
<dbReference type="AlphaFoldDB" id="A0A1R2C302"/>
<reference evidence="3 4" key="1">
    <citation type="submission" date="2016-11" db="EMBL/GenBank/DDBJ databases">
        <title>The macronuclear genome of Stentor coeruleus: a giant cell with tiny introns.</title>
        <authorList>
            <person name="Slabodnick M."/>
            <person name="Ruby J.G."/>
            <person name="Reiff S.B."/>
            <person name="Swart E.C."/>
            <person name="Gosai S."/>
            <person name="Prabakaran S."/>
            <person name="Witkowska E."/>
            <person name="Larue G.E."/>
            <person name="Fisher S."/>
            <person name="Freeman R.M."/>
            <person name="Gunawardena J."/>
            <person name="Chu W."/>
            <person name="Stover N.A."/>
            <person name="Gregory B.D."/>
            <person name="Nowacki M."/>
            <person name="Derisi J."/>
            <person name="Roy S.W."/>
            <person name="Marshall W.F."/>
            <person name="Sood P."/>
        </authorList>
    </citation>
    <scope>NUCLEOTIDE SEQUENCE [LARGE SCALE GENOMIC DNA]</scope>
    <source>
        <strain evidence="3">WM001</strain>
    </source>
</reference>
<evidence type="ECO:0000313" key="3">
    <source>
        <dbReference type="EMBL" id="OMJ83339.1"/>
    </source>
</evidence>
<proteinExistence type="predicted"/>
<dbReference type="EMBL" id="MPUH01000307">
    <property type="protein sequence ID" value="OMJ83339.1"/>
    <property type="molecule type" value="Genomic_DNA"/>
</dbReference>
<gene>
    <name evidence="3" type="ORF">SteCoe_15738</name>
</gene>
<keyword evidence="4" id="KW-1185">Reference proteome</keyword>
<feature type="region of interest" description="Disordered" evidence="2">
    <location>
        <begin position="98"/>
        <end position="119"/>
    </location>
</feature>
<feature type="compositionally biased region" description="Basic and acidic residues" evidence="2">
    <location>
        <begin position="104"/>
        <end position="115"/>
    </location>
</feature>
<feature type="region of interest" description="Disordered" evidence="2">
    <location>
        <begin position="47"/>
        <end position="76"/>
    </location>
</feature>
<comment type="caution">
    <text evidence="3">The sequence shown here is derived from an EMBL/GenBank/DDBJ whole genome shotgun (WGS) entry which is preliminary data.</text>
</comment>
<evidence type="ECO:0000256" key="1">
    <source>
        <dbReference type="SAM" id="Coils"/>
    </source>
</evidence>